<keyword evidence="2" id="KW-1185">Reference proteome</keyword>
<dbReference type="RefSeq" id="XP_018065358.1">
    <property type="nucleotide sequence ID" value="XM_018206055.1"/>
</dbReference>
<dbReference type="InParanoid" id="A0A194WSS2"/>
<dbReference type="EMBL" id="KQ947427">
    <property type="protein sequence ID" value="KUJ11003.1"/>
    <property type="molecule type" value="Genomic_DNA"/>
</dbReference>
<dbReference type="AlphaFoldDB" id="A0A194WSS2"/>
<sequence>MAYSPTATAVLGSSTAHSTFFSATSSQLIQLRRQHTYITPATKVFGEIENALGQKTELSTPLIWFPKDERKLLGLGVTSPSQPSSPVPEFMNPLQFRRYLQMLYPMRVTMF</sequence>
<protein>
    <submittedName>
        <fullName evidence="1">Uncharacterized protein</fullName>
    </submittedName>
</protein>
<name>A0A194WSS2_MOLSC</name>
<accession>A0A194WSS2</accession>
<dbReference type="GeneID" id="28815781"/>
<evidence type="ECO:0000313" key="2">
    <source>
        <dbReference type="Proteomes" id="UP000070700"/>
    </source>
</evidence>
<dbReference type="Proteomes" id="UP000070700">
    <property type="component" value="Unassembled WGS sequence"/>
</dbReference>
<proteinExistence type="predicted"/>
<gene>
    <name evidence="1" type="ORF">LY89DRAFT_234750</name>
</gene>
<organism evidence="1 2">
    <name type="scientific">Mollisia scopiformis</name>
    <name type="common">Conifer needle endophyte fungus</name>
    <name type="synonym">Phialocephala scopiformis</name>
    <dbReference type="NCBI Taxonomy" id="149040"/>
    <lineage>
        <taxon>Eukaryota</taxon>
        <taxon>Fungi</taxon>
        <taxon>Dikarya</taxon>
        <taxon>Ascomycota</taxon>
        <taxon>Pezizomycotina</taxon>
        <taxon>Leotiomycetes</taxon>
        <taxon>Helotiales</taxon>
        <taxon>Mollisiaceae</taxon>
        <taxon>Mollisia</taxon>
    </lineage>
</organism>
<evidence type="ECO:0000313" key="1">
    <source>
        <dbReference type="EMBL" id="KUJ11003.1"/>
    </source>
</evidence>
<reference evidence="1 2" key="1">
    <citation type="submission" date="2015-10" db="EMBL/GenBank/DDBJ databases">
        <title>Full genome of DAOMC 229536 Phialocephala scopiformis, a fungal endophyte of spruce producing the potent anti-insectan compound rugulosin.</title>
        <authorList>
            <consortium name="DOE Joint Genome Institute"/>
            <person name="Walker A.K."/>
            <person name="Frasz S.L."/>
            <person name="Seifert K.A."/>
            <person name="Miller J.D."/>
            <person name="Mondo S.J."/>
            <person name="Labutti K."/>
            <person name="Lipzen A."/>
            <person name="Dockter R."/>
            <person name="Kennedy M."/>
            <person name="Grigoriev I.V."/>
            <person name="Spatafora J.W."/>
        </authorList>
    </citation>
    <scope>NUCLEOTIDE SEQUENCE [LARGE SCALE GENOMIC DNA]</scope>
    <source>
        <strain evidence="1 2">CBS 120377</strain>
    </source>
</reference>
<dbReference type="KEGG" id="psco:LY89DRAFT_234750"/>